<keyword evidence="2" id="KW-1185">Reference proteome</keyword>
<organism evidence="1 2">
    <name type="scientific">Ignicoccus pacificus DSM 13166</name>
    <dbReference type="NCBI Taxonomy" id="940294"/>
    <lineage>
        <taxon>Archaea</taxon>
        <taxon>Thermoproteota</taxon>
        <taxon>Thermoprotei</taxon>
        <taxon>Desulfurococcales</taxon>
        <taxon>Desulfurococcaceae</taxon>
        <taxon>Ignicoccus</taxon>
    </lineage>
</organism>
<proteinExistence type="predicted"/>
<protein>
    <recommendedName>
        <fullName evidence="3">DUF1152 domain-containing protein</fullName>
    </recommendedName>
</protein>
<sequence>MLEERVKGRKVLVVGIGGGGDVASAFCVYRWLRAIGAQPYLASIIWERMVRDPVPGPISPKELVGTELGKWIGIVRGGEYALREGKKVEPQASLLAKAAGIEVIVLDLKSGYKGMLNGLKEALELTEAEIVIGVDAGGDVLAKPGDEEVWSPLADSVGLAALKEFENSILSIAGPGCDGELPTQKVLERIAEVWRRGGNEGGFIISRSLASECEKAMSFMHTEASKMVIEAAKGVYGEVKIRRGSRTLFLSPVLASIFHLDASKVESELAEAVRGTESVEEASTKLLERCSTSEYELEKELKTLGGWSKENLEEAKRRVLMKRKCS</sequence>
<accession>A0A977PL49</accession>
<dbReference type="InterPro" id="IPR010581">
    <property type="entry name" value="DUF1152"/>
</dbReference>
<gene>
    <name evidence="1" type="ORF">IPA_01920</name>
</gene>
<dbReference type="EMBL" id="CP006868">
    <property type="protein sequence ID" value="UXD22124.1"/>
    <property type="molecule type" value="Genomic_DNA"/>
</dbReference>
<evidence type="ECO:0000313" key="2">
    <source>
        <dbReference type="Proteomes" id="UP001063698"/>
    </source>
</evidence>
<dbReference type="Pfam" id="PF06626">
    <property type="entry name" value="DUF1152"/>
    <property type="match status" value="1"/>
</dbReference>
<reference evidence="1" key="1">
    <citation type="submission" date="2013-11" db="EMBL/GenBank/DDBJ databases">
        <title>Comparative genomics of Ignicoccus.</title>
        <authorList>
            <person name="Podar M."/>
        </authorList>
    </citation>
    <scope>NUCLEOTIDE SEQUENCE</scope>
    <source>
        <strain evidence="1">DSM 13166</strain>
    </source>
</reference>
<dbReference type="Proteomes" id="UP001063698">
    <property type="component" value="Chromosome"/>
</dbReference>
<name>A0A977PL49_9CREN</name>
<evidence type="ECO:0008006" key="3">
    <source>
        <dbReference type="Google" id="ProtNLM"/>
    </source>
</evidence>
<evidence type="ECO:0000313" key="1">
    <source>
        <dbReference type="EMBL" id="UXD22124.1"/>
    </source>
</evidence>
<dbReference type="AlphaFoldDB" id="A0A977PL49"/>
<dbReference type="KEGG" id="ipc:IPA_01920"/>